<dbReference type="EMBL" id="PVTY01000010">
    <property type="protein sequence ID" value="PRZ14920.1"/>
    <property type="molecule type" value="Genomic_DNA"/>
</dbReference>
<sequence length="356" mass="37600">MTSSAAPLPADSPAPRAVLVGCGDVGTRIGTRLLDRGFSVTGWRRSPERLPAAFDGAAMDLTEESSIPTLPSDTAAVVFSPAAGTRDPERYEQVYLRGLERVLDRITQAGLAETVQVLLVSSTSVLGDAQGRVDESAALTPASPTGEILARTEALLQQWREAGVESSARARSGILRLSGIYGPGRDRLIKQLRYGAVGEAAGQDDHDAWRISNRIHSDDAARAAVELLTAAAPPALVLGVDKLPVPLGVVHNWMADQLELPRPWSDPRLAPEVLDSVPLNSPVRRHGDSPSGSVLTDSGLSGADMSSADPAGADIFTSELLRAGHGKALDGSLLHRLLGELLHPDFRSGYTAALRE</sequence>
<feature type="domain" description="NAD-dependent epimerase/dehydratase" evidence="2">
    <location>
        <begin position="23"/>
        <end position="230"/>
    </location>
</feature>
<dbReference type="SUPFAM" id="SSF51735">
    <property type="entry name" value="NAD(P)-binding Rossmann-fold domains"/>
    <property type="match status" value="1"/>
</dbReference>
<dbReference type="PANTHER" id="PTHR48079">
    <property type="entry name" value="PROTEIN YEEZ"/>
    <property type="match status" value="1"/>
</dbReference>
<evidence type="ECO:0000313" key="3">
    <source>
        <dbReference type="EMBL" id="PRZ14920.1"/>
    </source>
</evidence>
<protein>
    <submittedName>
        <fullName evidence="3">Nucleoside-diphosphate-sugar epimerase</fullName>
    </submittedName>
</protein>
<dbReference type="InterPro" id="IPR051783">
    <property type="entry name" value="NAD(P)-dependent_oxidoreduct"/>
</dbReference>
<accession>A0A2T0YIF6</accession>
<name>A0A2T0YIF6_9MICC</name>
<evidence type="ECO:0000259" key="2">
    <source>
        <dbReference type="Pfam" id="PF01370"/>
    </source>
</evidence>
<organism evidence="3 4">
    <name type="scientific">Nesterenkonia sandarakina</name>
    <dbReference type="NCBI Taxonomy" id="272918"/>
    <lineage>
        <taxon>Bacteria</taxon>
        <taxon>Bacillati</taxon>
        <taxon>Actinomycetota</taxon>
        <taxon>Actinomycetes</taxon>
        <taxon>Micrococcales</taxon>
        <taxon>Micrococcaceae</taxon>
        <taxon>Nesterenkonia</taxon>
    </lineage>
</organism>
<evidence type="ECO:0000313" key="4">
    <source>
        <dbReference type="Proteomes" id="UP000238217"/>
    </source>
</evidence>
<evidence type="ECO:0000256" key="1">
    <source>
        <dbReference type="SAM" id="MobiDB-lite"/>
    </source>
</evidence>
<dbReference type="PANTHER" id="PTHR48079:SF6">
    <property type="entry name" value="NAD(P)-BINDING DOMAIN-CONTAINING PROTEIN-RELATED"/>
    <property type="match status" value="1"/>
</dbReference>
<feature type="compositionally biased region" description="Polar residues" evidence="1">
    <location>
        <begin position="290"/>
        <end position="299"/>
    </location>
</feature>
<dbReference type="InterPro" id="IPR036291">
    <property type="entry name" value="NAD(P)-bd_dom_sf"/>
</dbReference>
<gene>
    <name evidence="3" type="ORF">BCL67_11017</name>
</gene>
<dbReference type="GO" id="GO:0005737">
    <property type="term" value="C:cytoplasm"/>
    <property type="evidence" value="ECO:0007669"/>
    <property type="project" value="TreeGrafter"/>
</dbReference>
<comment type="caution">
    <text evidence="3">The sequence shown here is derived from an EMBL/GenBank/DDBJ whole genome shotgun (WGS) entry which is preliminary data.</text>
</comment>
<keyword evidence="4" id="KW-1185">Reference proteome</keyword>
<feature type="region of interest" description="Disordered" evidence="1">
    <location>
        <begin position="278"/>
        <end position="307"/>
    </location>
</feature>
<proteinExistence type="predicted"/>
<dbReference type="GO" id="GO:0004029">
    <property type="term" value="F:aldehyde dehydrogenase (NAD+) activity"/>
    <property type="evidence" value="ECO:0007669"/>
    <property type="project" value="TreeGrafter"/>
</dbReference>
<reference evidence="3 4" key="1">
    <citation type="submission" date="2018-03" db="EMBL/GenBank/DDBJ databases">
        <title>Comparative analysis of microorganisms from saline springs in Andes Mountain Range, Colombia.</title>
        <authorList>
            <person name="Rubin E."/>
        </authorList>
    </citation>
    <scope>NUCLEOTIDE SEQUENCE [LARGE SCALE GENOMIC DNA]</scope>
    <source>
        <strain evidence="3 4">CG 35</strain>
    </source>
</reference>
<dbReference type="Gene3D" id="3.40.50.720">
    <property type="entry name" value="NAD(P)-binding Rossmann-like Domain"/>
    <property type="match status" value="1"/>
</dbReference>
<dbReference type="RefSeq" id="WP_106123211.1">
    <property type="nucleotide sequence ID" value="NZ_PVTY01000010.1"/>
</dbReference>
<dbReference type="OrthoDB" id="9808276at2"/>
<dbReference type="AlphaFoldDB" id="A0A2T0YIF6"/>
<dbReference type="Pfam" id="PF01370">
    <property type="entry name" value="Epimerase"/>
    <property type="match status" value="1"/>
</dbReference>
<dbReference type="InterPro" id="IPR001509">
    <property type="entry name" value="Epimerase_deHydtase"/>
</dbReference>
<dbReference type="Proteomes" id="UP000238217">
    <property type="component" value="Unassembled WGS sequence"/>
</dbReference>